<dbReference type="Gene3D" id="1.10.630.10">
    <property type="entry name" value="Cytochrome P450"/>
    <property type="match status" value="1"/>
</dbReference>
<evidence type="ECO:0000256" key="9">
    <source>
        <dbReference type="RuleBase" id="RU000461"/>
    </source>
</evidence>
<organism evidence="11 12">
    <name type="scientific">Lithospermum erythrorhizon</name>
    <name type="common">Purple gromwell</name>
    <name type="synonym">Lithospermum officinale var. erythrorhizon</name>
    <dbReference type="NCBI Taxonomy" id="34254"/>
    <lineage>
        <taxon>Eukaryota</taxon>
        <taxon>Viridiplantae</taxon>
        <taxon>Streptophyta</taxon>
        <taxon>Embryophyta</taxon>
        <taxon>Tracheophyta</taxon>
        <taxon>Spermatophyta</taxon>
        <taxon>Magnoliopsida</taxon>
        <taxon>eudicotyledons</taxon>
        <taxon>Gunneridae</taxon>
        <taxon>Pentapetalae</taxon>
        <taxon>asterids</taxon>
        <taxon>lamiids</taxon>
        <taxon>Boraginales</taxon>
        <taxon>Boraginaceae</taxon>
        <taxon>Boraginoideae</taxon>
        <taxon>Lithospermeae</taxon>
        <taxon>Lithospermum</taxon>
    </lineage>
</organism>
<comment type="cofactor">
    <cofactor evidence="1 8">
        <name>heme</name>
        <dbReference type="ChEBI" id="CHEBI:30413"/>
    </cofactor>
</comment>
<dbReference type="PRINTS" id="PR00385">
    <property type="entry name" value="P450"/>
</dbReference>
<accession>A0AAV3R8Z0</accession>
<dbReference type="CDD" id="cd11072">
    <property type="entry name" value="CYP71-like"/>
    <property type="match status" value="1"/>
</dbReference>
<dbReference type="PANTHER" id="PTHR47955:SF19">
    <property type="entry name" value="CYTOCHROME P450 71A9-LIKE ISOFORM X1"/>
    <property type="match status" value="1"/>
</dbReference>
<dbReference type="AlphaFoldDB" id="A0AAV3R8Z0"/>
<evidence type="ECO:0000313" key="12">
    <source>
        <dbReference type="Proteomes" id="UP001454036"/>
    </source>
</evidence>
<dbReference type="GO" id="GO:0005506">
    <property type="term" value="F:iron ion binding"/>
    <property type="evidence" value="ECO:0007669"/>
    <property type="project" value="InterPro"/>
</dbReference>
<evidence type="ECO:0000256" key="1">
    <source>
        <dbReference type="ARBA" id="ARBA00001971"/>
    </source>
</evidence>
<comment type="similarity">
    <text evidence="2 9">Belongs to the cytochrome P450 family.</text>
</comment>
<dbReference type="Pfam" id="PF00067">
    <property type="entry name" value="p450"/>
    <property type="match status" value="1"/>
</dbReference>
<dbReference type="InterPro" id="IPR036396">
    <property type="entry name" value="Cyt_P450_sf"/>
</dbReference>
<keyword evidence="10" id="KW-0472">Membrane</keyword>
<reference evidence="11 12" key="1">
    <citation type="submission" date="2024-01" db="EMBL/GenBank/DDBJ databases">
        <title>The complete chloroplast genome sequence of Lithospermum erythrorhizon: insights into the phylogenetic relationship among Boraginaceae species and the maternal lineages of purple gromwells.</title>
        <authorList>
            <person name="Okada T."/>
            <person name="Watanabe K."/>
        </authorList>
    </citation>
    <scope>NUCLEOTIDE SEQUENCE [LARGE SCALE GENOMIC DNA]</scope>
</reference>
<evidence type="ECO:0000256" key="6">
    <source>
        <dbReference type="ARBA" id="ARBA00023004"/>
    </source>
</evidence>
<evidence type="ECO:0000256" key="4">
    <source>
        <dbReference type="ARBA" id="ARBA00022723"/>
    </source>
</evidence>
<keyword evidence="7 9" id="KW-0503">Monooxygenase</keyword>
<evidence type="ECO:0000256" key="5">
    <source>
        <dbReference type="ARBA" id="ARBA00023002"/>
    </source>
</evidence>
<keyword evidence="6 8" id="KW-0408">Iron</keyword>
<sequence length="512" mass="58723">MASFLLEMIPGTLLYPSWVHLYILFLAVLCSLSLLTNKKRAKNLPPSPPGLPILGNLHQLGKLPHRSLWKLSQKYGHVMLLKFGSIPALVVSSPETAKEVLKTHDLDCCSRPLSKGSNKLSYNLIDISFSPYDSYWREIRKITILEVFSVKRVHHFQFVRDQEVATLIQKLNKVTKNKSPVNINQNIFDVMNNTICKIAFGKSYEGKQFQNYFEKQMDEAMAMLNSFWISDFFPLFGNILDKVSGMHNRLEKCFLDFDAFFERVIDEHVDHPTRPKPERDDIIDILLELSRDKSAPVRLTKDHIKAISFNMLVGATDTSSLTMIWAMSELARNPRVMKKVQAEIRSKVGKKPMVEVREIESLKYLNMVVKETFRLHPPATLLLPRETMRHCTIGGYDIAAKTRVLVNVWAIGRDPATWENPQEFYPERFEDSDINWKGNHYELLPFGAGRRICPGLAMGAMSVEFILANLLHGFDWELPNGTTIEDISMDEEAGLTVHKKLPLMLVPIEHKW</sequence>
<dbReference type="Proteomes" id="UP001454036">
    <property type="component" value="Unassembled WGS sequence"/>
</dbReference>
<proteinExistence type="inferred from homology"/>
<keyword evidence="5 9" id="KW-0560">Oxidoreductase</keyword>
<dbReference type="GO" id="GO:0020037">
    <property type="term" value="F:heme binding"/>
    <property type="evidence" value="ECO:0007669"/>
    <property type="project" value="InterPro"/>
</dbReference>
<dbReference type="FunFam" id="1.10.630.10:FF:000011">
    <property type="entry name" value="Cytochrome P450 83B1"/>
    <property type="match status" value="1"/>
</dbReference>
<dbReference type="InterPro" id="IPR017972">
    <property type="entry name" value="Cyt_P450_CS"/>
</dbReference>
<feature type="transmembrane region" description="Helical" evidence="10">
    <location>
        <begin position="15"/>
        <end position="35"/>
    </location>
</feature>
<keyword evidence="3 8" id="KW-0349">Heme</keyword>
<keyword evidence="4 8" id="KW-0479">Metal-binding</keyword>
<feature type="binding site" description="axial binding residue" evidence="8">
    <location>
        <position position="453"/>
    </location>
    <ligand>
        <name>heme</name>
        <dbReference type="ChEBI" id="CHEBI:30413"/>
    </ligand>
    <ligandPart>
        <name>Fe</name>
        <dbReference type="ChEBI" id="CHEBI:18248"/>
    </ligandPart>
</feature>
<dbReference type="InterPro" id="IPR002401">
    <property type="entry name" value="Cyt_P450_E_grp-I"/>
</dbReference>
<evidence type="ECO:0000313" key="11">
    <source>
        <dbReference type="EMBL" id="GAA0172864.1"/>
    </source>
</evidence>
<dbReference type="GO" id="GO:0004497">
    <property type="term" value="F:monooxygenase activity"/>
    <property type="evidence" value="ECO:0007669"/>
    <property type="project" value="UniProtKB-KW"/>
</dbReference>
<dbReference type="EMBL" id="BAABME010008320">
    <property type="protein sequence ID" value="GAA0172864.1"/>
    <property type="molecule type" value="Genomic_DNA"/>
</dbReference>
<comment type="caution">
    <text evidence="11">The sequence shown here is derived from an EMBL/GenBank/DDBJ whole genome shotgun (WGS) entry which is preliminary data.</text>
</comment>
<name>A0AAV3R8Z0_LITER</name>
<evidence type="ECO:0000256" key="3">
    <source>
        <dbReference type="ARBA" id="ARBA00022617"/>
    </source>
</evidence>
<dbReference type="PRINTS" id="PR00463">
    <property type="entry name" value="EP450I"/>
</dbReference>
<keyword evidence="10" id="KW-0812">Transmembrane</keyword>
<dbReference type="PANTHER" id="PTHR47955">
    <property type="entry name" value="CYTOCHROME P450 FAMILY 71 PROTEIN"/>
    <property type="match status" value="1"/>
</dbReference>
<keyword evidence="12" id="KW-1185">Reference proteome</keyword>
<evidence type="ECO:0000256" key="2">
    <source>
        <dbReference type="ARBA" id="ARBA00010617"/>
    </source>
</evidence>
<evidence type="ECO:0000256" key="10">
    <source>
        <dbReference type="SAM" id="Phobius"/>
    </source>
</evidence>
<dbReference type="GO" id="GO:0016705">
    <property type="term" value="F:oxidoreductase activity, acting on paired donors, with incorporation or reduction of molecular oxygen"/>
    <property type="evidence" value="ECO:0007669"/>
    <property type="project" value="InterPro"/>
</dbReference>
<dbReference type="InterPro" id="IPR001128">
    <property type="entry name" value="Cyt_P450"/>
</dbReference>
<gene>
    <name evidence="11" type="ORF">LIER_26601</name>
</gene>
<keyword evidence="10" id="KW-1133">Transmembrane helix</keyword>
<dbReference type="PROSITE" id="PS00086">
    <property type="entry name" value="CYTOCHROME_P450"/>
    <property type="match status" value="1"/>
</dbReference>
<dbReference type="SUPFAM" id="SSF48264">
    <property type="entry name" value="Cytochrome P450"/>
    <property type="match status" value="1"/>
</dbReference>
<evidence type="ECO:0000256" key="8">
    <source>
        <dbReference type="PIRSR" id="PIRSR602401-1"/>
    </source>
</evidence>
<protein>
    <submittedName>
        <fullName evidence="11">Oxygenase</fullName>
    </submittedName>
</protein>
<evidence type="ECO:0000256" key="7">
    <source>
        <dbReference type="ARBA" id="ARBA00023033"/>
    </source>
</evidence>